<dbReference type="OrthoDB" id="3108872at2759"/>
<feature type="region of interest" description="Disordered" evidence="1">
    <location>
        <begin position="151"/>
        <end position="210"/>
    </location>
</feature>
<dbReference type="AlphaFoldDB" id="A0A2H3DPW0"/>
<name>A0A2H3DPW0_ARMGA</name>
<dbReference type="EMBL" id="KZ293656">
    <property type="protein sequence ID" value="PBK93502.1"/>
    <property type="molecule type" value="Genomic_DNA"/>
</dbReference>
<evidence type="ECO:0000313" key="3">
    <source>
        <dbReference type="Proteomes" id="UP000217790"/>
    </source>
</evidence>
<feature type="compositionally biased region" description="Basic residues" evidence="1">
    <location>
        <begin position="1"/>
        <end position="15"/>
    </location>
</feature>
<feature type="region of interest" description="Disordered" evidence="1">
    <location>
        <begin position="1"/>
        <end position="47"/>
    </location>
</feature>
<proteinExistence type="predicted"/>
<keyword evidence="3" id="KW-1185">Reference proteome</keyword>
<reference evidence="3" key="1">
    <citation type="journal article" date="2017" name="Nat. Ecol. Evol.">
        <title>Genome expansion and lineage-specific genetic innovations in the forest pathogenic fungi Armillaria.</title>
        <authorList>
            <person name="Sipos G."/>
            <person name="Prasanna A.N."/>
            <person name="Walter M.C."/>
            <person name="O'Connor E."/>
            <person name="Balint B."/>
            <person name="Krizsan K."/>
            <person name="Kiss B."/>
            <person name="Hess J."/>
            <person name="Varga T."/>
            <person name="Slot J."/>
            <person name="Riley R."/>
            <person name="Boka B."/>
            <person name="Rigling D."/>
            <person name="Barry K."/>
            <person name="Lee J."/>
            <person name="Mihaltcheva S."/>
            <person name="LaButti K."/>
            <person name="Lipzen A."/>
            <person name="Waldron R."/>
            <person name="Moloney N.M."/>
            <person name="Sperisen C."/>
            <person name="Kredics L."/>
            <person name="Vagvoelgyi C."/>
            <person name="Patrignani A."/>
            <person name="Fitzpatrick D."/>
            <person name="Nagy I."/>
            <person name="Doyle S."/>
            <person name="Anderson J.B."/>
            <person name="Grigoriev I.V."/>
            <person name="Gueldener U."/>
            <person name="Muensterkoetter M."/>
            <person name="Nagy L.G."/>
        </authorList>
    </citation>
    <scope>NUCLEOTIDE SEQUENCE [LARGE SCALE GENOMIC DNA]</scope>
    <source>
        <strain evidence="3">Ar21-2</strain>
    </source>
</reference>
<feature type="compositionally biased region" description="Acidic residues" evidence="1">
    <location>
        <begin position="185"/>
        <end position="198"/>
    </location>
</feature>
<protein>
    <submittedName>
        <fullName evidence="2">Uncharacterized protein</fullName>
    </submittedName>
</protein>
<evidence type="ECO:0000313" key="2">
    <source>
        <dbReference type="EMBL" id="PBK93502.1"/>
    </source>
</evidence>
<sequence length="368" mass="41188">MAKLSRSKLGNRNKTKKGEGKVNTTEPQVEGEEEEAAPRIDLTSRLPKVPVEVKKPHLTFMVRQATDSERIYDGEADGEYSIDNPNKEMVPYDLEALLLSRQLSVDYNQTEEEMDILPKTDAPTTSKSLFGKGFVPVEGFCANSAFDSLRGSPTTKGTTAPIDGSWHRGPPLPPPCPVTITDDISSSEDKDEDEDVEDNDNKNGGIDARAETVAPTRQNRPQAITPMNMGNSQAQEIIPKQISQEMVDQDATIARVVLDEFLENTTKVKEAMRDQLAGMAYSQRSVLREIAHTQTAKVFECLGFTNIDKNFNEYIRQYNTEILTVLLGRDIRKLEEGTIKKELNAKQLTMVMPEGRMFLTFEEQRAKI</sequence>
<dbReference type="STRING" id="47427.A0A2H3DPW0"/>
<gene>
    <name evidence="2" type="ORF">ARMGADRAFT_1079812</name>
</gene>
<dbReference type="Proteomes" id="UP000217790">
    <property type="component" value="Unassembled WGS sequence"/>
</dbReference>
<evidence type="ECO:0000256" key="1">
    <source>
        <dbReference type="SAM" id="MobiDB-lite"/>
    </source>
</evidence>
<dbReference type="InParanoid" id="A0A2H3DPW0"/>
<accession>A0A2H3DPW0</accession>
<organism evidence="2 3">
    <name type="scientific">Armillaria gallica</name>
    <name type="common">Bulbous honey fungus</name>
    <name type="synonym">Armillaria bulbosa</name>
    <dbReference type="NCBI Taxonomy" id="47427"/>
    <lineage>
        <taxon>Eukaryota</taxon>
        <taxon>Fungi</taxon>
        <taxon>Dikarya</taxon>
        <taxon>Basidiomycota</taxon>
        <taxon>Agaricomycotina</taxon>
        <taxon>Agaricomycetes</taxon>
        <taxon>Agaricomycetidae</taxon>
        <taxon>Agaricales</taxon>
        <taxon>Marasmiineae</taxon>
        <taxon>Physalacriaceae</taxon>
        <taxon>Armillaria</taxon>
    </lineage>
</organism>